<dbReference type="Proteomes" id="UP000016922">
    <property type="component" value="Unassembled WGS sequence"/>
</dbReference>
<organism evidence="1 2">
    <name type="scientific">Glarea lozoyensis (strain ATCC 20868 / MF5171)</name>
    <dbReference type="NCBI Taxonomy" id="1116229"/>
    <lineage>
        <taxon>Eukaryota</taxon>
        <taxon>Fungi</taxon>
        <taxon>Dikarya</taxon>
        <taxon>Ascomycota</taxon>
        <taxon>Pezizomycotina</taxon>
        <taxon>Leotiomycetes</taxon>
        <taxon>Helotiales</taxon>
        <taxon>Helotiaceae</taxon>
        <taxon>Glarea</taxon>
    </lineage>
</organism>
<keyword evidence="2" id="KW-1185">Reference proteome</keyword>
<dbReference type="OrthoDB" id="10381528at2759"/>
<gene>
    <name evidence="1" type="ORF">GLAREA_03276</name>
</gene>
<dbReference type="RefSeq" id="XP_008086551.1">
    <property type="nucleotide sequence ID" value="XM_008088360.1"/>
</dbReference>
<reference evidence="1 2" key="1">
    <citation type="journal article" date="2013" name="BMC Genomics">
        <title>Genomics-driven discovery of the pneumocandin biosynthetic gene cluster in the fungus Glarea lozoyensis.</title>
        <authorList>
            <person name="Chen L."/>
            <person name="Yue Q."/>
            <person name="Zhang X."/>
            <person name="Xiang M."/>
            <person name="Wang C."/>
            <person name="Li S."/>
            <person name="Che Y."/>
            <person name="Ortiz-Lopez F.J."/>
            <person name="Bills G.F."/>
            <person name="Liu X."/>
            <person name="An Z."/>
        </authorList>
    </citation>
    <scope>NUCLEOTIDE SEQUENCE [LARGE SCALE GENOMIC DNA]</scope>
    <source>
        <strain evidence="2">ATCC 20868 / MF5171</strain>
    </source>
</reference>
<name>S3D5K7_GLAL2</name>
<dbReference type="KEGG" id="glz:GLAREA_03276"/>
<evidence type="ECO:0000313" key="2">
    <source>
        <dbReference type="Proteomes" id="UP000016922"/>
    </source>
</evidence>
<protein>
    <submittedName>
        <fullName evidence="1">Uncharacterized protein</fullName>
    </submittedName>
</protein>
<proteinExistence type="predicted"/>
<accession>S3D5K7</accession>
<sequence length="337" mass="38972">MATPQPHTAASTSQPMAKSFPLQKLPTEIISALYPYILSNFAEEVHRSTNNTSTHSAELTCRPRGWKGLSEEGCLALIRPCPFEKAMEAVFWIWQDYRKYRIRNSMFVTMFWGLINEMGQFNDFTRDAFSLVVNLRTDLPPMMTQNIRQLLFRKESWKCRTSEAIGDEFGFVFDNLLDGIYPSSPNLSISSPLLPELRTIYISGFEHGEPHSRVARYNQFRDANVANRYHTLDKVNMYTTLYRLLFLAGRAPGNKISRLGLSHSPDCGSVFRCFWEDFEMLIRPFTKRLSYIDDSFLDTHEEYMYIHEFAESDGTGSTLNWDVLMAWRKDALLARNG</sequence>
<dbReference type="GeneID" id="19462331"/>
<evidence type="ECO:0000313" key="1">
    <source>
        <dbReference type="EMBL" id="EPE27361.1"/>
    </source>
</evidence>
<dbReference type="EMBL" id="KE145370">
    <property type="protein sequence ID" value="EPE27361.1"/>
    <property type="molecule type" value="Genomic_DNA"/>
</dbReference>
<dbReference type="AlphaFoldDB" id="S3D5K7"/>
<dbReference type="HOGENOM" id="CLU_823990_0_0_1"/>